<dbReference type="PRINTS" id="PR00081">
    <property type="entry name" value="GDHRDH"/>
</dbReference>
<gene>
    <name evidence="2" type="ORF">AB5S05_12980</name>
</gene>
<dbReference type="PRINTS" id="PR00080">
    <property type="entry name" value="SDRFAMILY"/>
</dbReference>
<keyword evidence="3" id="KW-1185">Reference proteome</keyword>
<dbReference type="Pfam" id="PF13561">
    <property type="entry name" value="adh_short_C2"/>
    <property type="match status" value="1"/>
</dbReference>
<dbReference type="PANTHER" id="PTHR42879">
    <property type="entry name" value="3-OXOACYL-(ACYL-CARRIER-PROTEIN) REDUCTASE"/>
    <property type="match status" value="1"/>
</dbReference>
<dbReference type="InterPro" id="IPR050259">
    <property type="entry name" value="SDR"/>
</dbReference>
<dbReference type="InterPro" id="IPR020904">
    <property type="entry name" value="Sc_DH/Rdtase_CS"/>
</dbReference>
<dbReference type="CDD" id="cd05233">
    <property type="entry name" value="SDR_c"/>
    <property type="match status" value="1"/>
</dbReference>
<comment type="similarity">
    <text evidence="1">Belongs to the short-chain dehydrogenases/reductases (SDR) family.</text>
</comment>
<reference evidence="2 3" key="1">
    <citation type="submission" date="2024-07" db="EMBL/GenBank/DDBJ databases">
        <authorList>
            <person name="Li M."/>
        </authorList>
    </citation>
    <scope>NUCLEOTIDE SEQUENCE [LARGE SCALE GENOMIC DNA]</scope>
    <source>
        <strain evidence="2 3">25A3E</strain>
    </source>
</reference>
<sequence>MHVSLQGKRAFITAGGAGMGRATALAMHKLGAQVFTCDVDEQALSTLPDGIKTFVSDVSNPDAVDAMFDEILPGGLDILVNNAGIGGPTKPVEKVTNEEWRATMGVCIDSQFYCARRAVPVFRQQKGGVIINLVSAAGIMGFPNRSPYVAAKWAVTGFTKTLAMELGPDNIRVNGIVPGNVNGERMERVIKAHAEAEGIDPEEVRRLYGIGVSMQCYVDPEEIADMICFLCSDYGRHVSGQIVGVDGHTETLYPRQ</sequence>
<accession>A0ABV3YW29</accession>
<dbReference type="PANTHER" id="PTHR42879:SF2">
    <property type="entry name" value="3-OXOACYL-[ACYL-CARRIER-PROTEIN] REDUCTASE FABG"/>
    <property type="match status" value="1"/>
</dbReference>
<dbReference type="Gene3D" id="3.40.50.720">
    <property type="entry name" value="NAD(P)-binding Rossmann-like Domain"/>
    <property type="match status" value="1"/>
</dbReference>
<name>A0ABV3YW29_9PSED</name>
<dbReference type="InterPro" id="IPR036291">
    <property type="entry name" value="NAD(P)-bd_dom_sf"/>
</dbReference>
<dbReference type="RefSeq" id="WP_369287951.1">
    <property type="nucleotide sequence ID" value="NZ_JBFTEG010000009.1"/>
</dbReference>
<evidence type="ECO:0000313" key="3">
    <source>
        <dbReference type="Proteomes" id="UP001560296"/>
    </source>
</evidence>
<dbReference type="Proteomes" id="UP001560296">
    <property type="component" value="Unassembled WGS sequence"/>
</dbReference>
<comment type="caution">
    <text evidence="2">The sequence shown here is derived from an EMBL/GenBank/DDBJ whole genome shotgun (WGS) entry which is preliminary data.</text>
</comment>
<evidence type="ECO:0000313" key="2">
    <source>
        <dbReference type="EMBL" id="MEX6502983.1"/>
    </source>
</evidence>
<dbReference type="InterPro" id="IPR002347">
    <property type="entry name" value="SDR_fam"/>
</dbReference>
<dbReference type="PROSITE" id="PS00061">
    <property type="entry name" value="ADH_SHORT"/>
    <property type="match status" value="1"/>
</dbReference>
<dbReference type="EMBL" id="JBFTEG010000009">
    <property type="protein sequence ID" value="MEX6502983.1"/>
    <property type="molecule type" value="Genomic_DNA"/>
</dbReference>
<dbReference type="SUPFAM" id="SSF51735">
    <property type="entry name" value="NAD(P)-binding Rossmann-fold domains"/>
    <property type="match status" value="1"/>
</dbReference>
<proteinExistence type="inferred from homology"/>
<protein>
    <submittedName>
        <fullName evidence="2">SDR family oxidoreductase</fullName>
    </submittedName>
</protein>
<organism evidence="2 3">
    <name type="scientific">Pseudomonas zhanjiangensis</name>
    <dbReference type="NCBI Taxonomy" id="3239015"/>
    <lineage>
        <taxon>Bacteria</taxon>
        <taxon>Pseudomonadati</taxon>
        <taxon>Pseudomonadota</taxon>
        <taxon>Gammaproteobacteria</taxon>
        <taxon>Pseudomonadales</taxon>
        <taxon>Pseudomonadaceae</taxon>
        <taxon>Pseudomonas</taxon>
    </lineage>
</organism>
<evidence type="ECO:0000256" key="1">
    <source>
        <dbReference type="ARBA" id="ARBA00006484"/>
    </source>
</evidence>